<dbReference type="Pfam" id="PF00083">
    <property type="entry name" value="Sugar_tr"/>
    <property type="match status" value="1"/>
</dbReference>
<evidence type="ECO:0000256" key="5">
    <source>
        <dbReference type="SAM" id="MobiDB-lite"/>
    </source>
</evidence>
<evidence type="ECO:0000256" key="1">
    <source>
        <dbReference type="ARBA" id="ARBA00004141"/>
    </source>
</evidence>
<comment type="subcellular location">
    <subcellularLocation>
        <location evidence="1">Membrane</location>
        <topology evidence="1">Multi-pass membrane protein</topology>
    </subcellularLocation>
</comment>
<dbReference type="GO" id="GO:0016020">
    <property type="term" value="C:membrane"/>
    <property type="evidence" value="ECO:0007669"/>
    <property type="project" value="UniProtKB-SubCell"/>
</dbReference>
<dbReference type="GO" id="GO:0022857">
    <property type="term" value="F:transmembrane transporter activity"/>
    <property type="evidence" value="ECO:0007669"/>
    <property type="project" value="InterPro"/>
</dbReference>
<reference evidence="7" key="1">
    <citation type="submission" date="2022-07" db="EMBL/GenBank/DDBJ databases">
        <title>Chromosome-level genome of Muraenolepis orangiensis.</title>
        <authorList>
            <person name="Kim J."/>
        </authorList>
    </citation>
    <scope>NUCLEOTIDE SEQUENCE</scope>
    <source>
        <strain evidence="7">KU_S4_2022</strain>
        <tissue evidence="7">Muscle</tissue>
    </source>
</reference>
<evidence type="ECO:0000256" key="6">
    <source>
        <dbReference type="SAM" id="Phobius"/>
    </source>
</evidence>
<organism evidence="7 8">
    <name type="scientific">Muraenolepis orangiensis</name>
    <name type="common">Patagonian moray cod</name>
    <dbReference type="NCBI Taxonomy" id="630683"/>
    <lineage>
        <taxon>Eukaryota</taxon>
        <taxon>Metazoa</taxon>
        <taxon>Chordata</taxon>
        <taxon>Craniata</taxon>
        <taxon>Vertebrata</taxon>
        <taxon>Euteleostomi</taxon>
        <taxon>Actinopterygii</taxon>
        <taxon>Neopterygii</taxon>
        <taxon>Teleostei</taxon>
        <taxon>Neoteleostei</taxon>
        <taxon>Acanthomorphata</taxon>
        <taxon>Zeiogadaria</taxon>
        <taxon>Gadariae</taxon>
        <taxon>Gadiformes</taxon>
        <taxon>Muraenolepidoidei</taxon>
        <taxon>Muraenolepididae</taxon>
        <taxon>Muraenolepis</taxon>
    </lineage>
</organism>
<keyword evidence="3 6" id="KW-1133">Transmembrane helix</keyword>
<dbReference type="InterPro" id="IPR005828">
    <property type="entry name" value="MFS_sugar_transport-like"/>
</dbReference>
<comment type="caution">
    <text evidence="7">The sequence shown here is derived from an EMBL/GenBank/DDBJ whole genome shotgun (WGS) entry which is preliminary data.</text>
</comment>
<evidence type="ECO:0000256" key="2">
    <source>
        <dbReference type="ARBA" id="ARBA00022692"/>
    </source>
</evidence>
<keyword evidence="4 6" id="KW-0472">Membrane</keyword>
<evidence type="ECO:0000313" key="7">
    <source>
        <dbReference type="EMBL" id="KAJ3601874.1"/>
    </source>
</evidence>
<sequence>MRGSRRGNRRGSRRGKETGEETGKGVGEKTGEETGEGVGEETREETGEGVGEETGEGVGEETGEGVGEETGEGVGEETGEGASLQGYSFMVFAVVCILAAAYLYAVLPETKNKTFVDISRSFAKINGVEADSPVATPELEASLATVPGHEATNGKAWEMESSF</sequence>
<feature type="region of interest" description="Disordered" evidence="5">
    <location>
        <begin position="1"/>
        <end position="80"/>
    </location>
</feature>
<feature type="compositionally biased region" description="Basic and acidic residues" evidence="5">
    <location>
        <begin position="14"/>
        <end position="32"/>
    </location>
</feature>
<accession>A0A9Q0E8B9</accession>
<gene>
    <name evidence="7" type="ORF">NHX12_029636</name>
</gene>
<evidence type="ECO:0000256" key="3">
    <source>
        <dbReference type="ARBA" id="ARBA00022989"/>
    </source>
</evidence>
<feature type="transmembrane region" description="Helical" evidence="6">
    <location>
        <begin position="87"/>
        <end position="107"/>
    </location>
</feature>
<feature type="compositionally biased region" description="Basic residues" evidence="5">
    <location>
        <begin position="1"/>
        <end position="13"/>
    </location>
</feature>
<keyword evidence="2 6" id="KW-0812">Transmembrane</keyword>
<evidence type="ECO:0000256" key="4">
    <source>
        <dbReference type="ARBA" id="ARBA00023136"/>
    </source>
</evidence>
<keyword evidence="8" id="KW-1185">Reference proteome</keyword>
<protein>
    <submittedName>
        <fullName evidence="7">Uncharacterized protein</fullName>
    </submittedName>
</protein>
<dbReference type="InterPro" id="IPR036259">
    <property type="entry name" value="MFS_trans_sf"/>
</dbReference>
<dbReference type="OrthoDB" id="8959409at2759"/>
<name>A0A9Q0E8B9_9TELE</name>
<dbReference type="Proteomes" id="UP001148018">
    <property type="component" value="Unassembled WGS sequence"/>
</dbReference>
<dbReference type="Gene3D" id="1.20.1250.20">
    <property type="entry name" value="MFS general substrate transporter like domains"/>
    <property type="match status" value="1"/>
</dbReference>
<feature type="compositionally biased region" description="Acidic residues" evidence="5">
    <location>
        <begin position="50"/>
        <end position="79"/>
    </location>
</feature>
<dbReference type="EMBL" id="JANIIK010000046">
    <property type="protein sequence ID" value="KAJ3601874.1"/>
    <property type="molecule type" value="Genomic_DNA"/>
</dbReference>
<dbReference type="AlphaFoldDB" id="A0A9Q0E8B9"/>
<proteinExistence type="predicted"/>
<evidence type="ECO:0000313" key="8">
    <source>
        <dbReference type="Proteomes" id="UP001148018"/>
    </source>
</evidence>